<gene>
    <name evidence="11" type="primary">umuD_2</name>
    <name evidence="10" type="synonym">umuD_1</name>
    <name evidence="10" type="ORF">NCTC13316_02228</name>
    <name evidence="11" type="ORF">NCTC13316_02446</name>
</gene>
<dbReference type="PANTHER" id="PTHR33516:SF2">
    <property type="entry name" value="LEXA REPRESSOR-RELATED"/>
    <property type="match status" value="1"/>
</dbReference>
<evidence type="ECO:0000256" key="2">
    <source>
        <dbReference type="ARBA" id="ARBA00022763"/>
    </source>
</evidence>
<evidence type="ECO:0000256" key="4">
    <source>
        <dbReference type="ARBA" id="ARBA00022813"/>
    </source>
</evidence>
<accession>A0A378JPY6</accession>
<proteinExistence type="inferred from homology"/>
<dbReference type="Pfam" id="PF00717">
    <property type="entry name" value="Peptidase_S24"/>
    <property type="match status" value="1"/>
</dbReference>
<dbReference type="EMBL" id="UGOD01000001">
    <property type="protein sequence ID" value="STX52124.1"/>
    <property type="molecule type" value="Genomic_DNA"/>
</dbReference>
<dbReference type="PRINTS" id="PR00726">
    <property type="entry name" value="LEXASERPTASE"/>
</dbReference>
<reference evidence="11 12" key="1">
    <citation type="submission" date="2018-06" db="EMBL/GenBank/DDBJ databases">
        <authorList>
            <consortium name="Pathogen Informatics"/>
            <person name="Doyle S."/>
        </authorList>
    </citation>
    <scope>NUCLEOTIDE SEQUENCE [LARGE SCALE GENOMIC DNA]</scope>
    <source>
        <strain evidence="11 12">NCTC13316</strain>
    </source>
</reference>
<dbReference type="CDD" id="cd06529">
    <property type="entry name" value="S24_LexA-like"/>
    <property type="match status" value="1"/>
</dbReference>
<keyword evidence="4 7" id="KW-0068">Autocatalytic cleavage</keyword>
<dbReference type="NCBIfam" id="NF007621">
    <property type="entry name" value="PRK10276.1"/>
    <property type="match status" value="1"/>
</dbReference>
<dbReference type="Proteomes" id="UP000254794">
    <property type="component" value="Unassembled WGS sequence"/>
</dbReference>
<dbReference type="GO" id="GO:0006355">
    <property type="term" value="P:regulation of DNA-templated transcription"/>
    <property type="evidence" value="ECO:0007669"/>
    <property type="project" value="InterPro"/>
</dbReference>
<sequence>MTHGGKRVGAGRPKGSGRYGESTCTVRVPRSRLNAVKASLSTSPLKVGLPFFSTTIRAGCPTPIDDSREEYIDLNTHLAAQPESTFLVTASGDSMIDADIYEGDMLVVDSKVEACSGDIVIAVIHGDATVKRLAILDHEIQLLPENPHYQPIKLSADMEFKLLGVVTHIIHRVK</sequence>
<evidence type="ECO:0000256" key="8">
    <source>
        <dbReference type="SAM" id="MobiDB-lite"/>
    </source>
</evidence>
<dbReference type="GO" id="GO:0006281">
    <property type="term" value="P:DNA repair"/>
    <property type="evidence" value="ECO:0007669"/>
    <property type="project" value="UniProtKB-KW"/>
</dbReference>
<evidence type="ECO:0000313" key="12">
    <source>
        <dbReference type="Proteomes" id="UP000254794"/>
    </source>
</evidence>
<feature type="domain" description="Peptidase S24/S26A/S26B/S26C" evidence="9">
    <location>
        <begin position="51"/>
        <end position="166"/>
    </location>
</feature>
<dbReference type="OrthoDB" id="9802364at2"/>
<dbReference type="InterPro" id="IPR036286">
    <property type="entry name" value="LexA/Signal_pep-like_sf"/>
</dbReference>
<dbReference type="SUPFAM" id="SSF51306">
    <property type="entry name" value="LexA/Signal peptidase"/>
    <property type="match status" value="1"/>
</dbReference>
<feature type="region of interest" description="Disordered" evidence="8">
    <location>
        <begin position="1"/>
        <end position="22"/>
    </location>
</feature>
<dbReference type="GO" id="GO:0003677">
    <property type="term" value="F:DNA binding"/>
    <property type="evidence" value="ECO:0007669"/>
    <property type="project" value="InterPro"/>
</dbReference>
<dbReference type="Gene3D" id="2.10.109.10">
    <property type="entry name" value="Umud Fragment, subunit A"/>
    <property type="match status" value="1"/>
</dbReference>
<evidence type="ECO:0000256" key="5">
    <source>
        <dbReference type="ARBA" id="ARBA00023204"/>
    </source>
</evidence>
<dbReference type="GO" id="GO:0016787">
    <property type="term" value="F:hydrolase activity"/>
    <property type="evidence" value="ECO:0007669"/>
    <property type="project" value="UniProtKB-KW"/>
</dbReference>
<evidence type="ECO:0000256" key="1">
    <source>
        <dbReference type="ARBA" id="ARBA00007484"/>
    </source>
</evidence>
<organism evidence="11 12">
    <name type="scientific">Legionella busanensis</name>
    <dbReference type="NCBI Taxonomy" id="190655"/>
    <lineage>
        <taxon>Bacteria</taxon>
        <taxon>Pseudomonadati</taxon>
        <taxon>Pseudomonadota</taxon>
        <taxon>Gammaproteobacteria</taxon>
        <taxon>Legionellales</taxon>
        <taxon>Legionellaceae</taxon>
        <taxon>Legionella</taxon>
    </lineage>
</organism>
<dbReference type="InterPro" id="IPR006197">
    <property type="entry name" value="Peptidase_S24_LexA"/>
</dbReference>
<dbReference type="EC" id="3.4.21.-" evidence="11"/>
<dbReference type="InterPro" id="IPR050077">
    <property type="entry name" value="LexA_repressor"/>
</dbReference>
<evidence type="ECO:0000313" key="10">
    <source>
        <dbReference type="EMBL" id="STX52124.1"/>
    </source>
</evidence>
<comment type="similarity">
    <text evidence="1 7">Belongs to the peptidase S24 family.</text>
</comment>
<keyword evidence="5" id="KW-0234">DNA repair</keyword>
<protein>
    <submittedName>
        <fullName evidence="11">SOS (Error prone) mutagenesis protein UmuD (RumA)</fullName>
        <ecNumber evidence="11">3.4.21.-</ecNumber>
    </submittedName>
</protein>
<evidence type="ECO:0000256" key="7">
    <source>
        <dbReference type="RuleBase" id="RU003991"/>
    </source>
</evidence>
<keyword evidence="3 7" id="KW-0378">Hydrolase</keyword>
<dbReference type="EMBL" id="UGOD01000001">
    <property type="protein sequence ID" value="STX52333.1"/>
    <property type="molecule type" value="Genomic_DNA"/>
</dbReference>
<keyword evidence="6" id="KW-0742">SOS response</keyword>
<dbReference type="PANTHER" id="PTHR33516">
    <property type="entry name" value="LEXA REPRESSOR"/>
    <property type="match status" value="1"/>
</dbReference>
<dbReference type="InterPro" id="IPR015927">
    <property type="entry name" value="Peptidase_S24_S26A/B/C"/>
</dbReference>
<dbReference type="GO" id="GO:0009432">
    <property type="term" value="P:SOS response"/>
    <property type="evidence" value="ECO:0007669"/>
    <property type="project" value="UniProtKB-KW"/>
</dbReference>
<evidence type="ECO:0000256" key="3">
    <source>
        <dbReference type="ARBA" id="ARBA00022801"/>
    </source>
</evidence>
<keyword evidence="12" id="KW-1185">Reference proteome</keyword>
<name>A0A378JPY6_9GAMM</name>
<evidence type="ECO:0000259" key="9">
    <source>
        <dbReference type="Pfam" id="PF00717"/>
    </source>
</evidence>
<dbReference type="AlphaFoldDB" id="A0A378JPY6"/>
<keyword evidence="2" id="KW-0227">DNA damage</keyword>
<dbReference type="InterPro" id="IPR039418">
    <property type="entry name" value="LexA-like"/>
</dbReference>
<evidence type="ECO:0000313" key="11">
    <source>
        <dbReference type="EMBL" id="STX52333.1"/>
    </source>
</evidence>
<evidence type="ECO:0000256" key="6">
    <source>
        <dbReference type="ARBA" id="ARBA00023236"/>
    </source>
</evidence>